<evidence type="ECO:0008006" key="3">
    <source>
        <dbReference type="Google" id="ProtNLM"/>
    </source>
</evidence>
<dbReference type="InterPro" id="IPR010342">
    <property type="entry name" value="DUF938"/>
</dbReference>
<accession>A0A1G7XUX6</accession>
<evidence type="ECO:0000313" key="1">
    <source>
        <dbReference type="EMBL" id="SDG88018.1"/>
    </source>
</evidence>
<keyword evidence="2" id="KW-1185">Reference proteome</keyword>
<organism evidence="1 2">
    <name type="scientific">Sulfitobacter delicatus</name>
    <dbReference type="NCBI Taxonomy" id="218672"/>
    <lineage>
        <taxon>Bacteria</taxon>
        <taxon>Pseudomonadati</taxon>
        <taxon>Pseudomonadota</taxon>
        <taxon>Alphaproteobacteria</taxon>
        <taxon>Rhodobacterales</taxon>
        <taxon>Roseobacteraceae</taxon>
        <taxon>Sulfitobacter</taxon>
    </lineage>
</organism>
<dbReference type="Gene3D" id="3.40.50.150">
    <property type="entry name" value="Vaccinia Virus protein VP39"/>
    <property type="match status" value="1"/>
</dbReference>
<dbReference type="EMBL" id="FNBP01000013">
    <property type="protein sequence ID" value="SDG88018.1"/>
    <property type="molecule type" value="Genomic_DNA"/>
</dbReference>
<dbReference type="STRING" id="218672.SAMN04489759_11370"/>
<dbReference type="SUPFAM" id="SSF53335">
    <property type="entry name" value="S-adenosyl-L-methionine-dependent methyltransferases"/>
    <property type="match status" value="1"/>
</dbReference>
<reference evidence="2" key="1">
    <citation type="submission" date="2016-10" db="EMBL/GenBank/DDBJ databases">
        <authorList>
            <person name="Varghese N."/>
            <person name="Submissions S."/>
        </authorList>
    </citation>
    <scope>NUCLEOTIDE SEQUENCE [LARGE SCALE GENOMIC DNA]</scope>
    <source>
        <strain evidence="2">DSM 16477</strain>
    </source>
</reference>
<dbReference type="CDD" id="cd02440">
    <property type="entry name" value="AdoMet_MTases"/>
    <property type="match status" value="1"/>
</dbReference>
<dbReference type="AlphaFoldDB" id="A0A1G7XUX6"/>
<protein>
    <recommendedName>
        <fullName evidence="3">Methyltransferase domain-containing protein</fullName>
    </recommendedName>
</protein>
<dbReference type="Pfam" id="PF06080">
    <property type="entry name" value="DUF938"/>
    <property type="match status" value="1"/>
</dbReference>
<dbReference type="Proteomes" id="UP000199399">
    <property type="component" value="Unassembled WGS sequence"/>
</dbReference>
<sequence length="218" mass="22825">MSQRLPPSASVAEPTEGDRLFAPAAARNLEPLCDLLAAHAPQKGRALEIASGTGQHVIAFATRLPGLTWQPSDIDTARRASINAHAADADLPNIAAALPLDATQPGWAAEHGPFDLIMLANLLHLIPTNAVHNLITEAAAALAPGGTLILYGPFKRAGQLTSPGDTRFDAELRAADPAIGYKDDLDMARWLSDAGLSPIDQIDMPANNLAFIAGKPSP</sequence>
<dbReference type="PANTHER" id="PTHR20974:SF0">
    <property type="entry name" value="UPF0585 PROTEIN CG18661"/>
    <property type="match status" value="1"/>
</dbReference>
<gene>
    <name evidence="1" type="ORF">SAMN04489759_11370</name>
</gene>
<evidence type="ECO:0000313" key="2">
    <source>
        <dbReference type="Proteomes" id="UP000199399"/>
    </source>
</evidence>
<dbReference type="InterPro" id="IPR029063">
    <property type="entry name" value="SAM-dependent_MTases_sf"/>
</dbReference>
<proteinExistence type="predicted"/>
<dbReference type="OrthoDB" id="5525831at2"/>
<dbReference type="RefSeq" id="WP_093743947.1">
    <property type="nucleotide sequence ID" value="NZ_FNBP01000013.1"/>
</dbReference>
<dbReference type="PANTHER" id="PTHR20974">
    <property type="entry name" value="UPF0585 PROTEIN CG18661"/>
    <property type="match status" value="1"/>
</dbReference>
<name>A0A1G7XUX6_9RHOB</name>